<name>A0A285X3E3_9FLAO</name>
<dbReference type="OrthoDB" id="1449479at2"/>
<proteinExistence type="predicted"/>
<protein>
    <submittedName>
        <fullName evidence="1">Uncharacterized protein</fullName>
    </submittedName>
</protein>
<reference evidence="2" key="1">
    <citation type="submission" date="2017-09" db="EMBL/GenBank/DDBJ databases">
        <authorList>
            <person name="Varghese N."/>
            <person name="Submissions S."/>
        </authorList>
    </citation>
    <scope>NUCLEOTIDE SEQUENCE [LARGE SCALE GENOMIC DNA]</scope>
    <source>
        <strain evidence="2">CGMCC 1.12641</strain>
    </source>
</reference>
<gene>
    <name evidence="1" type="ORF">SAMN06296241_1430</name>
</gene>
<accession>A0A285X3E3</accession>
<keyword evidence="2" id="KW-1185">Reference proteome</keyword>
<dbReference type="EMBL" id="OCMF01000001">
    <property type="protein sequence ID" value="SOC79890.1"/>
    <property type="molecule type" value="Genomic_DNA"/>
</dbReference>
<dbReference type="Proteomes" id="UP000219193">
    <property type="component" value="Unassembled WGS sequence"/>
</dbReference>
<evidence type="ECO:0000313" key="1">
    <source>
        <dbReference type="EMBL" id="SOC79890.1"/>
    </source>
</evidence>
<sequence length="121" mass="13511">MKMLKTVSISPGVIFLLLMLLGSSSPLFSANNFIENSAIQEDSVEFWSDSLEDEQLNILNDSILPFQNNPVFVYGFSGLYGEYDALLKIHSIASLSYVISCRSIVPGLGIRELIYPFHVFL</sequence>
<organism evidence="1 2">
    <name type="scientific">Salinimicrobium sediminis</name>
    <dbReference type="NCBI Taxonomy" id="1343891"/>
    <lineage>
        <taxon>Bacteria</taxon>
        <taxon>Pseudomonadati</taxon>
        <taxon>Bacteroidota</taxon>
        <taxon>Flavobacteriia</taxon>
        <taxon>Flavobacteriales</taxon>
        <taxon>Flavobacteriaceae</taxon>
        <taxon>Salinimicrobium</taxon>
    </lineage>
</organism>
<dbReference type="AlphaFoldDB" id="A0A285X3E3"/>
<dbReference type="RefSeq" id="WP_097055591.1">
    <property type="nucleotide sequence ID" value="NZ_OCMF01000001.1"/>
</dbReference>
<evidence type="ECO:0000313" key="2">
    <source>
        <dbReference type="Proteomes" id="UP000219193"/>
    </source>
</evidence>